<dbReference type="EMBL" id="FZMO01000525">
    <property type="protein sequence ID" value="SNQ51070.1"/>
    <property type="molecule type" value="Genomic_DNA"/>
</dbReference>
<keyword evidence="3" id="KW-1185">Reference proteome</keyword>
<accession>A0A2I2KZJ1</accession>
<evidence type="ECO:0000313" key="2">
    <source>
        <dbReference type="EMBL" id="SNQ51070.1"/>
    </source>
</evidence>
<evidence type="ECO:0000256" key="1">
    <source>
        <dbReference type="SAM" id="MobiDB-lite"/>
    </source>
</evidence>
<sequence length="547" mass="54463">MPSLAERLHRRRSASLSPSETSSPHGPSGVGRESSGGRRRPAAVAATGLAICALAAGCTSSPSGGPTRPTRVHLAAATADPNANCTLIVPANPLTPAGLATPYQLTATNPADGPCNEANIAQSAFVQGAIITQDGQLTLYDPLVIDAGTQPAAPPAMAQVPAGATVGLWFGFNGDNLTLQAANGTDSLAQGNCVNGLNGSIFGQFAHCNAPAFFQTANQQIAANKLQVPPLGMAKDGLPCPTVRDFSLIDQDQSDNVTAQYLALPNGQTAQKNAAAAAAIGNAVNNAVNLANASDNVLLDVFVLPTLGCTPSTRPNGAQDGQATGSLPLNELQAAAFQAAPIALLPLNDPMTLVNNNPSADKTNLFRLGVDQPPLGAAGSDNGDGAAYCNNLFTNPAGIRRVFNAQAIFAAGQTPDAATGTNLFTFLAARANGSFENLNCANFGVANPITLTLDGNGVATAAAIAPAGQPAPAAGGQAAGGQAAPAAGGQGMPAAGGQAAPAAGGQTTPAAGGQTTAQAGGQTAATTAAPPRNGRRQVGMQGRFRNW</sequence>
<evidence type="ECO:0000313" key="3">
    <source>
        <dbReference type="Proteomes" id="UP000234331"/>
    </source>
</evidence>
<organism evidence="2 3">
    <name type="scientific">Frankia canadensis</name>
    <dbReference type="NCBI Taxonomy" id="1836972"/>
    <lineage>
        <taxon>Bacteria</taxon>
        <taxon>Bacillati</taxon>
        <taxon>Actinomycetota</taxon>
        <taxon>Actinomycetes</taxon>
        <taxon>Frankiales</taxon>
        <taxon>Frankiaceae</taxon>
        <taxon>Frankia</taxon>
    </lineage>
</organism>
<feature type="compositionally biased region" description="Low complexity" evidence="1">
    <location>
        <begin position="468"/>
        <end position="531"/>
    </location>
</feature>
<feature type="region of interest" description="Disordered" evidence="1">
    <location>
        <begin position="468"/>
        <end position="547"/>
    </location>
</feature>
<protein>
    <submittedName>
        <fullName evidence="2">Uncharacterized protein</fullName>
    </submittedName>
</protein>
<name>A0A2I2KZJ1_9ACTN</name>
<feature type="compositionally biased region" description="Low complexity" evidence="1">
    <location>
        <begin position="14"/>
        <end position="23"/>
    </location>
</feature>
<feature type="region of interest" description="Disordered" evidence="1">
    <location>
        <begin position="1"/>
        <end position="41"/>
    </location>
</feature>
<proteinExistence type="predicted"/>
<gene>
    <name evidence="2" type="ORF">FRACA_60056</name>
</gene>
<dbReference type="AlphaFoldDB" id="A0A2I2KZJ1"/>
<reference evidence="2 3" key="1">
    <citation type="submission" date="2017-06" db="EMBL/GenBank/DDBJ databases">
        <authorList>
            <person name="Kim H.J."/>
            <person name="Triplett B.A."/>
        </authorList>
    </citation>
    <scope>NUCLEOTIDE SEQUENCE [LARGE SCALE GENOMIC DNA]</scope>
    <source>
        <strain evidence="2">FRACA_ARgP5</strain>
    </source>
</reference>
<dbReference type="Proteomes" id="UP000234331">
    <property type="component" value="Unassembled WGS sequence"/>
</dbReference>